<dbReference type="AlphaFoldDB" id="A0A250FS80"/>
<evidence type="ECO:0000256" key="1">
    <source>
        <dbReference type="SAM" id="MobiDB-lite"/>
    </source>
</evidence>
<dbReference type="Proteomes" id="UP000217250">
    <property type="component" value="Chromosome"/>
</dbReference>
<feature type="compositionally biased region" description="Basic and acidic residues" evidence="1">
    <location>
        <begin position="133"/>
        <end position="143"/>
    </location>
</feature>
<protein>
    <recommendedName>
        <fullName evidence="5">Energy transducer TonB</fullName>
    </recommendedName>
</protein>
<keyword evidence="2" id="KW-0812">Transmembrane</keyword>
<feature type="transmembrane region" description="Helical" evidence="2">
    <location>
        <begin position="21"/>
        <end position="40"/>
    </location>
</feature>
<feature type="compositionally biased region" description="Basic and acidic residues" evidence="1">
    <location>
        <begin position="67"/>
        <end position="80"/>
    </location>
</feature>
<feature type="region of interest" description="Disordered" evidence="1">
    <location>
        <begin position="67"/>
        <end position="98"/>
    </location>
</feature>
<dbReference type="OrthoDB" id="9786892at2"/>
<organism evidence="3 4">
    <name type="scientific">Capnocytophaga gingivalis</name>
    <dbReference type="NCBI Taxonomy" id="1017"/>
    <lineage>
        <taxon>Bacteria</taxon>
        <taxon>Pseudomonadati</taxon>
        <taxon>Bacteroidota</taxon>
        <taxon>Flavobacteriia</taxon>
        <taxon>Flavobacteriales</taxon>
        <taxon>Flavobacteriaceae</taxon>
        <taxon>Capnocytophaga</taxon>
    </lineage>
</organism>
<keyword evidence="2" id="KW-1133">Transmembrane helix</keyword>
<evidence type="ECO:0000313" key="4">
    <source>
        <dbReference type="Proteomes" id="UP000217250"/>
    </source>
</evidence>
<feature type="region of interest" description="Disordered" evidence="1">
    <location>
        <begin position="115"/>
        <end position="143"/>
    </location>
</feature>
<dbReference type="KEGG" id="cgh:CGC50_13090"/>
<keyword evidence="2" id="KW-0472">Membrane</keyword>
<reference evidence="4" key="1">
    <citation type="submission" date="2017-06" db="EMBL/GenBank/DDBJ databases">
        <title>Capnocytophaga spp. assemblies.</title>
        <authorList>
            <person name="Gulvik C.A."/>
        </authorList>
    </citation>
    <scope>NUCLEOTIDE SEQUENCE [LARGE SCALE GENOMIC DNA]</scope>
    <source>
        <strain evidence="4">H1496</strain>
    </source>
</reference>
<sequence length="254" mass="28493">MKLTQFLKREFQSLGMSRQETAFVITLSIMLCILVSFIIVRVNNKPEEIWLEVPPTEEITKLLEEQEKLEDPQTEEDKPADNSQVTTRAYNEADSRIKQAEDLETLDDLLAKQEAENASGEGENSPEEGEGIEPPKVEPHKVNDGMSFKELEKYKAQPKDKKANKRTLISYSLVGRDAVSELPNPVYTCDASGKVVINITVDGQGHVIEASYNKSASSTANGCLIDNAIYYARKARFNKDSKIKQIGTITYLFQ</sequence>
<dbReference type="GeneID" id="84809474"/>
<evidence type="ECO:0000313" key="3">
    <source>
        <dbReference type="EMBL" id="ATA87990.1"/>
    </source>
</evidence>
<proteinExistence type="predicted"/>
<name>A0A250FS80_9FLAO</name>
<dbReference type="EMBL" id="CP022386">
    <property type="protein sequence ID" value="ATA87990.1"/>
    <property type="molecule type" value="Genomic_DNA"/>
</dbReference>
<gene>
    <name evidence="3" type="ORF">CGC50_13090</name>
</gene>
<evidence type="ECO:0000256" key="2">
    <source>
        <dbReference type="SAM" id="Phobius"/>
    </source>
</evidence>
<evidence type="ECO:0008006" key="5">
    <source>
        <dbReference type="Google" id="ProtNLM"/>
    </source>
</evidence>
<accession>A0A250FS80</accession>
<dbReference type="RefSeq" id="WP_095911160.1">
    <property type="nucleotide sequence ID" value="NZ_CP022386.1"/>
</dbReference>